<evidence type="ECO:0000313" key="3">
    <source>
        <dbReference type="EMBL" id="KAG2270160.1"/>
    </source>
</evidence>
<dbReference type="PANTHER" id="PTHR47074">
    <property type="entry name" value="BNAC02G40300D PROTEIN"/>
    <property type="match status" value="1"/>
</dbReference>
<dbReference type="GO" id="GO:0004523">
    <property type="term" value="F:RNA-DNA hybrid ribonuclease activity"/>
    <property type="evidence" value="ECO:0007669"/>
    <property type="project" value="InterPro"/>
</dbReference>
<comment type="caution">
    <text evidence="3">The sequence shown here is derived from an EMBL/GenBank/DDBJ whole genome shotgun (WGS) entry which is preliminary data.</text>
</comment>
<evidence type="ECO:0000259" key="2">
    <source>
        <dbReference type="Pfam" id="PF13456"/>
    </source>
</evidence>
<reference evidence="3 4" key="1">
    <citation type="submission" date="2020-02" db="EMBL/GenBank/DDBJ databases">
        <authorList>
            <person name="Ma Q."/>
            <person name="Huang Y."/>
            <person name="Song X."/>
            <person name="Pei D."/>
        </authorList>
    </citation>
    <scope>NUCLEOTIDE SEQUENCE [LARGE SCALE GENOMIC DNA]</scope>
    <source>
        <strain evidence="3">Sxm20200214</strain>
        <tissue evidence="3">Leaf</tissue>
    </source>
</reference>
<accession>A0A8X7QKA6</accession>
<dbReference type="PANTHER" id="PTHR47074:SF49">
    <property type="entry name" value="POLYNUCLEOTIDYL TRANSFERASE, RIBONUCLEASE H-LIKE SUPERFAMILY PROTEIN"/>
    <property type="match status" value="1"/>
</dbReference>
<dbReference type="Pfam" id="PF13456">
    <property type="entry name" value="RVT_3"/>
    <property type="match status" value="1"/>
</dbReference>
<dbReference type="InterPro" id="IPR036691">
    <property type="entry name" value="Endo/exonu/phosph_ase_sf"/>
</dbReference>
<dbReference type="EMBL" id="JAAMPC010000013">
    <property type="protein sequence ID" value="KAG2270160.1"/>
    <property type="molecule type" value="Genomic_DNA"/>
</dbReference>
<evidence type="ECO:0000313" key="4">
    <source>
        <dbReference type="Proteomes" id="UP000886595"/>
    </source>
</evidence>
<feature type="compositionally biased region" description="Basic residues" evidence="1">
    <location>
        <begin position="15"/>
        <end position="30"/>
    </location>
</feature>
<feature type="domain" description="RNase H type-1" evidence="2">
    <location>
        <begin position="388"/>
        <end position="505"/>
    </location>
</feature>
<feature type="region of interest" description="Disordered" evidence="1">
    <location>
        <begin position="1"/>
        <end position="48"/>
    </location>
</feature>
<dbReference type="SUPFAM" id="SSF56219">
    <property type="entry name" value="DNase I-like"/>
    <property type="match status" value="1"/>
</dbReference>
<dbReference type="InterPro" id="IPR052929">
    <property type="entry name" value="RNase_H-like_EbsB-rel"/>
</dbReference>
<protein>
    <recommendedName>
        <fullName evidence="2">RNase H type-1 domain-containing protein</fullName>
    </recommendedName>
</protein>
<dbReference type="Gene3D" id="3.60.10.10">
    <property type="entry name" value="Endonuclease/exonuclease/phosphatase"/>
    <property type="match status" value="1"/>
</dbReference>
<proteinExistence type="predicted"/>
<organism evidence="3 4">
    <name type="scientific">Brassica carinata</name>
    <name type="common">Ethiopian mustard</name>
    <name type="synonym">Abyssinian cabbage</name>
    <dbReference type="NCBI Taxonomy" id="52824"/>
    <lineage>
        <taxon>Eukaryota</taxon>
        <taxon>Viridiplantae</taxon>
        <taxon>Streptophyta</taxon>
        <taxon>Embryophyta</taxon>
        <taxon>Tracheophyta</taxon>
        <taxon>Spermatophyta</taxon>
        <taxon>Magnoliopsida</taxon>
        <taxon>eudicotyledons</taxon>
        <taxon>Gunneridae</taxon>
        <taxon>Pentapetalae</taxon>
        <taxon>rosids</taxon>
        <taxon>malvids</taxon>
        <taxon>Brassicales</taxon>
        <taxon>Brassicaceae</taxon>
        <taxon>Brassiceae</taxon>
        <taxon>Brassica</taxon>
    </lineage>
</organism>
<evidence type="ECO:0000256" key="1">
    <source>
        <dbReference type="SAM" id="MobiDB-lite"/>
    </source>
</evidence>
<dbReference type="Proteomes" id="UP000886595">
    <property type="component" value="Unassembled WGS sequence"/>
</dbReference>
<gene>
    <name evidence="3" type="ORF">Bca52824_064715</name>
</gene>
<keyword evidence="4" id="KW-1185">Reference proteome</keyword>
<feature type="compositionally biased region" description="Low complexity" evidence="1">
    <location>
        <begin position="1"/>
        <end position="13"/>
    </location>
</feature>
<name>A0A8X7QKA6_BRACI</name>
<dbReference type="OrthoDB" id="1935089at2759"/>
<dbReference type="InterPro" id="IPR002156">
    <property type="entry name" value="RNaseH_domain"/>
</dbReference>
<sequence>MSTDASSSGTSRTKGGGRRRPPKRLRKFKSKPTGYDNDGVEGEEVSPENIATKRRAEEIARNYGKIARRTNSEFADMLKVCDMAEIIGVGDAFTWAGKRYQKYIQCKLDRCFANKEWRRVFYQASREFMEKLGSDHRPVMVNLVSQYEKRRGAFRFDKRMVGKVRVDETIQEAWRSSSGVGSLSLIKRIGAVRQSLSNLGSRPSYAWRSIHFGRTLLEKGLRRDVGSGEDINVLMDKWLFDEVPKAPLRKHVLFDLDLRVCDLICPQTKTWNWGKLEENFFERDLKLILKQKPAMGEKDAYEWEFPDVLTRVFPWVLWMLWKNKIGFVFEGKEFEVEATVEKNQDDVRQWFDVHLPTVNNEETCRRRISKVQKWKAPIASVLKCNIGVAWSTSTKRAGTSWISGDSRGVVELHRRRDFCGVDSLVEAKHLAIVWAIEIMASHKINKVVLEVEAPELVGLTMRPRAWPAFRGFGAEILGVIQRLGEWELQSISREANKCAFLIARSVTKEHRSQSYVA</sequence>
<dbReference type="AlphaFoldDB" id="A0A8X7QKA6"/>
<dbReference type="GO" id="GO:0003676">
    <property type="term" value="F:nucleic acid binding"/>
    <property type="evidence" value="ECO:0007669"/>
    <property type="project" value="InterPro"/>
</dbReference>